<name>A0ABY1PVF7_9BACT</name>
<feature type="transmembrane region" description="Helical" evidence="1">
    <location>
        <begin position="41"/>
        <end position="61"/>
    </location>
</feature>
<feature type="transmembrane region" description="Helical" evidence="1">
    <location>
        <begin position="104"/>
        <end position="126"/>
    </location>
</feature>
<reference evidence="2 3" key="1">
    <citation type="submission" date="2017-05" db="EMBL/GenBank/DDBJ databases">
        <authorList>
            <person name="Varghese N."/>
            <person name="Submissions S."/>
        </authorList>
    </citation>
    <scope>NUCLEOTIDE SEQUENCE [LARGE SCALE GENOMIC DNA]</scope>
    <source>
        <strain evidence="2 3">DSM 25457</strain>
    </source>
</reference>
<keyword evidence="3" id="KW-1185">Reference proteome</keyword>
<sequence>MQNPYTAPVTTSNDDDLARPTHVASSLLEIARRTFLAWEKLRLVFIVILGLLVIVVAGPNLRQAKTLVLIIEGAVVANVCYFAGPIVESYARWLGYQGKWLRRVLFTLGTILVMLLAIASLTGLLLPNPG</sequence>
<dbReference type="EMBL" id="FXUG01000002">
    <property type="protein sequence ID" value="SMP47958.1"/>
    <property type="molecule type" value="Genomic_DNA"/>
</dbReference>
<organism evidence="2 3">
    <name type="scientific">Neorhodopirellula lusitana</name>
    <dbReference type="NCBI Taxonomy" id="445327"/>
    <lineage>
        <taxon>Bacteria</taxon>
        <taxon>Pseudomonadati</taxon>
        <taxon>Planctomycetota</taxon>
        <taxon>Planctomycetia</taxon>
        <taxon>Pirellulales</taxon>
        <taxon>Pirellulaceae</taxon>
        <taxon>Neorhodopirellula</taxon>
    </lineage>
</organism>
<keyword evidence="1" id="KW-0812">Transmembrane</keyword>
<evidence type="ECO:0000256" key="1">
    <source>
        <dbReference type="SAM" id="Phobius"/>
    </source>
</evidence>
<feature type="transmembrane region" description="Helical" evidence="1">
    <location>
        <begin position="67"/>
        <end position="84"/>
    </location>
</feature>
<gene>
    <name evidence="2" type="ORF">SAMN06265222_102364</name>
</gene>
<dbReference type="Proteomes" id="UP001158067">
    <property type="component" value="Unassembled WGS sequence"/>
</dbReference>
<comment type="caution">
    <text evidence="2">The sequence shown here is derived from an EMBL/GenBank/DDBJ whole genome shotgun (WGS) entry which is preliminary data.</text>
</comment>
<keyword evidence="1" id="KW-0472">Membrane</keyword>
<accession>A0ABY1PVF7</accession>
<dbReference type="RefSeq" id="WP_283431679.1">
    <property type="nucleotide sequence ID" value="NZ_FXUG01000002.1"/>
</dbReference>
<proteinExistence type="predicted"/>
<keyword evidence="1" id="KW-1133">Transmembrane helix</keyword>
<protein>
    <submittedName>
        <fullName evidence="2">Uncharacterized protein</fullName>
    </submittedName>
</protein>
<evidence type="ECO:0000313" key="2">
    <source>
        <dbReference type="EMBL" id="SMP47958.1"/>
    </source>
</evidence>
<evidence type="ECO:0000313" key="3">
    <source>
        <dbReference type="Proteomes" id="UP001158067"/>
    </source>
</evidence>